<name>A0A9P6AHI4_9AGAM</name>
<reference evidence="1" key="1">
    <citation type="journal article" date="2020" name="Nat. Commun.">
        <title>Large-scale genome sequencing of mycorrhizal fungi provides insights into the early evolution of symbiotic traits.</title>
        <authorList>
            <person name="Miyauchi S."/>
            <person name="Kiss E."/>
            <person name="Kuo A."/>
            <person name="Drula E."/>
            <person name="Kohler A."/>
            <person name="Sanchez-Garcia M."/>
            <person name="Morin E."/>
            <person name="Andreopoulos B."/>
            <person name="Barry K.W."/>
            <person name="Bonito G."/>
            <person name="Buee M."/>
            <person name="Carver A."/>
            <person name="Chen C."/>
            <person name="Cichocki N."/>
            <person name="Clum A."/>
            <person name="Culley D."/>
            <person name="Crous P.W."/>
            <person name="Fauchery L."/>
            <person name="Girlanda M."/>
            <person name="Hayes R.D."/>
            <person name="Keri Z."/>
            <person name="LaButti K."/>
            <person name="Lipzen A."/>
            <person name="Lombard V."/>
            <person name="Magnuson J."/>
            <person name="Maillard F."/>
            <person name="Murat C."/>
            <person name="Nolan M."/>
            <person name="Ohm R.A."/>
            <person name="Pangilinan J."/>
            <person name="Pereira M.F."/>
            <person name="Perotto S."/>
            <person name="Peter M."/>
            <person name="Pfister S."/>
            <person name="Riley R."/>
            <person name="Sitrit Y."/>
            <person name="Stielow J.B."/>
            <person name="Szollosi G."/>
            <person name="Zifcakova L."/>
            <person name="Stursova M."/>
            <person name="Spatafora J.W."/>
            <person name="Tedersoo L."/>
            <person name="Vaario L.M."/>
            <person name="Yamada A."/>
            <person name="Yan M."/>
            <person name="Wang P."/>
            <person name="Xu J."/>
            <person name="Bruns T."/>
            <person name="Baldrian P."/>
            <person name="Vilgalys R."/>
            <person name="Dunand C."/>
            <person name="Henrissat B."/>
            <person name="Grigoriev I.V."/>
            <person name="Hibbett D."/>
            <person name="Nagy L.G."/>
            <person name="Martin F.M."/>
        </authorList>
    </citation>
    <scope>NUCLEOTIDE SEQUENCE</scope>
    <source>
        <strain evidence="1">UP504</strain>
    </source>
</reference>
<evidence type="ECO:0000313" key="1">
    <source>
        <dbReference type="EMBL" id="KAF9505425.1"/>
    </source>
</evidence>
<dbReference type="AlphaFoldDB" id="A0A9P6AHI4"/>
<dbReference type="Proteomes" id="UP000886523">
    <property type="component" value="Unassembled WGS sequence"/>
</dbReference>
<feature type="non-terminal residue" evidence="1">
    <location>
        <position position="52"/>
    </location>
</feature>
<comment type="caution">
    <text evidence="1">The sequence shown here is derived from an EMBL/GenBank/DDBJ whole genome shotgun (WGS) entry which is preliminary data.</text>
</comment>
<protein>
    <submittedName>
        <fullName evidence="1">Uncharacterized protein</fullName>
    </submittedName>
</protein>
<accession>A0A9P6AHI4</accession>
<dbReference type="EMBL" id="MU129154">
    <property type="protein sequence ID" value="KAF9505425.1"/>
    <property type="molecule type" value="Genomic_DNA"/>
</dbReference>
<keyword evidence="2" id="KW-1185">Reference proteome</keyword>
<proteinExistence type="predicted"/>
<sequence length="52" mass="5911">MNNDRIPTFGFSLALECQETGNNEALWNYAPKLLLPFRFVASFHCISLLPPI</sequence>
<gene>
    <name evidence="1" type="ORF">BS47DRAFT_1353938</name>
</gene>
<organism evidence="1 2">
    <name type="scientific">Hydnum rufescens UP504</name>
    <dbReference type="NCBI Taxonomy" id="1448309"/>
    <lineage>
        <taxon>Eukaryota</taxon>
        <taxon>Fungi</taxon>
        <taxon>Dikarya</taxon>
        <taxon>Basidiomycota</taxon>
        <taxon>Agaricomycotina</taxon>
        <taxon>Agaricomycetes</taxon>
        <taxon>Cantharellales</taxon>
        <taxon>Hydnaceae</taxon>
        <taxon>Hydnum</taxon>
    </lineage>
</organism>
<evidence type="ECO:0000313" key="2">
    <source>
        <dbReference type="Proteomes" id="UP000886523"/>
    </source>
</evidence>